<feature type="transmembrane region" description="Helical" evidence="11">
    <location>
        <begin position="12"/>
        <end position="34"/>
    </location>
</feature>
<dbReference type="GO" id="GO:0005506">
    <property type="term" value="F:iron ion binding"/>
    <property type="evidence" value="ECO:0007669"/>
    <property type="project" value="InterPro"/>
</dbReference>
<keyword evidence="8 10" id="KW-0503">Monooxygenase</keyword>
<evidence type="ECO:0000256" key="6">
    <source>
        <dbReference type="ARBA" id="ARBA00023002"/>
    </source>
</evidence>
<comment type="subcellular location">
    <subcellularLocation>
        <location evidence="2">Membrane</location>
        <topology evidence="2">Single-pass membrane protein</topology>
    </subcellularLocation>
</comment>
<proteinExistence type="inferred from homology"/>
<dbReference type="InterPro" id="IPR002403">
    <property type="entry name" value="Cyt_P450_E_grp-IV"/>
</dbReference>
<accession>A0A4R8R1G8</accession>
<keyword evidence="11" id="KW-0472">Membrane</keyword>
<comment type="similarity">
    <text evidence="3 10">Belongs to the cytochrome P450 family.</text>
</comment>
<dbReference type="Proteomes" id="UP000295703">
    <property type="component" value="Unassembled WGS sequence"/>
</dbReference>
<organism evidence="12 13">
    <name type="scientific">Colletotrichum trifolii</name>
    <dbReference type="NCBI Taxonomy" id="5466"/>
    <lineage>
        <taxon>Eukaryota</taxon>
        <taxon>Fungi</taxon>
        <taxon>Dikarya</taxon>
        <taxon>Ascomycota</taxon>
        <taxon>Pezizomycotina</taxon>
        <taxon>Sordariomycetes</taxon>
        <taxon>Hypocreomycetidae</taxon>
        <taxon>Glomerellales</taxon>
        <taxon>Glomerellaceae</taxon>
        <taxon>Colletotrichum</taxon>
        <taxon>Colletotrichum orbiculare species complex</taxon>
    </lineage>
</organism>
<keyword evidence="11" id="KW-1133">Transmembrane helix</keyword>
<dbReference type="PANTHER" id="PTHR46206:SF6">
    <property type="entry name" value="CYTOCHROME P450 MONOOXYGENASE AN1598-RELATED"/>
    <property type="match status" value="1"/>
</dbReference>
<reference evidence="12 13" key="1">
    <citation type="submission" date="2018-12" db="EMBL/GenBank/DDBJ databases">
        <title>Genome sequence and assembly of Colletotrichum trifolii.</title>
        <authorList>
            <person name="Gan P."/>
            <person name="Shirasu K."/>
        </authorList>
    </citation>
    <scope>NUCLEOTIDE SEQUENCE [LARGE SCALE GENOMIC DNA]</scope>
    <source>
        <strain evidence="12 13">543-2</strain>
    </source>
</reference>
<name>A0A4R8R1G8_COLTR</name>
<dbReference type="GO" id="GO:0020037">
    <property type="term" value="F:heme binding"/>
    <property type="evidence" value="ECO:0007669"/>
    <property type="project" value="InterPro"/>
</dbReference>
<evidence type="ECO:0000256" key="5">
    <source>
        <dbReference type="ARBA" id="ARBA00022723"/>
    </source>
</evidence>
<dbReference type="Pfam" id="PF00067">
    <property type="entry name" value="p450"/>
    <property type="match status" value="1"/>
</dbReference>
<dbReference type="GO" id="GO:0016705">
    <property type="term" value="F:oxidoreductase activity, acting on paired donors, with incorporation or reduction of molecular oxygen"/>
    <property type="evidence" value="ECO:0007669"/>
    <property type="project" value="InterPro"/>
</dbReference>
<dbReference type="Gene3D" id="1.10.630.10">
    <property type="entry name" value="Cytochrome P450"/>
    <property type="match status" value="1"/>
</dbReference>
<dbReference type="CDD" id="cd11041">
    <property type="entry name" value="CYP503A1-like"/>
    <property type="match status" value="1"/>
</dbReference>
<evidence type="ECO:0000256" key="7">
    <source>
        <dbReference type="ARBA" id="ARBA00023004"/>
    </source>
</evidence>
<keyword evidence="4 9" id="KW-0349">Heme</keyword>
<dbReference type="PANTHER" id="PTHR46206">
    <property type="entry name" value="CYTOCHROME P450"/>
    <property type="match status" value="1"/>
</dbReference>
<feature type="binding site" description="axial binding residue" evidence="9">
    <location>
        <position position="489"/>
    </location>
    <ligand>
        <name>heme</name>
        <dbReference type="ChEBI" id="CHEBI:30413"/>
    </ligand>
    <ligandPart>
        <name>Fe</name>
        <dbReference type="ChEBI" id="CHEBI:18248"/>
    </ligandPart>
</feature>
<dbReference type="AlphaFoldDB" id="A0A4R8R1G8"/>
<dbReference type="PROSITE" id="PS00086">
    <property type="entry name" value="CYTOCHROME_P450"/>
    <property type="match status" value="1"/>
</dbReference>
<evidence type="ECO:0000256" key="9">
    <source>
        <dbReference type="PIRSR" id="PIRSR602403-1"/>
    </source>
</evidence>
<dbReference type="PRINTS" id="PR00465">
    <property type="entry name" value="EP450IV"/>
</dbReference>
<evidence type="ECO:0000256" key="11">
    <source>
        <dbReference type="SAM" id="Phobius"/>
    </source>
</evidence>
<evidence type="ECO:0000256" key="1">
    <source>
        <dbReference type="ARBA" id="ARBA00001971"/>
    </source>
</evidence>
<keyword evidence="11" id="KW-0812">Transmembrane</keyword>
<evidence type="ECO:0000256" key="3">
    <source>
        <dbReference type="ARBA" id="ARBA00010617"/>
    </source>
</evidence>
<dbReference type="GO" id="GO:0004497">
    <property type="term" value="F:monooxygenase activity"/>
    <property type="evidence" value="ECO:0007669"/>
    <property type="project" value="UniProtKB-KW"/>
</dbReference>
<dbReference type="InterPro" id="IPR001128">
    <property type="entry name" value="Cyt_P450"/>
</dbReference>
<evidence type="ECO:0000313" key="13">
    <source>
        <dbReference type="Proteomes" id="UP000295703"/>
    </source>
</evidence>
<evidence type="ECO:0000256" key="4">
    <source>
        <dbReference type="ARBA" id="ARBA00022617"/>
    </source>
</evidence>
<keyword evidence="5 9" id="KW-0479">Metal-binding</keyword>
<keyword evidence="13" id="KW-1185">Reference proteome</keyword>
<sequence>MALKQIVAGSIHACQPTTLLAIMVALGAMTYFGFLRKPNLNMPAVVPDPGPEGVFNTLTRMYEKYPDTPFVLKTSRPIVILPGNLVDDVKNMPEDKVSLHAEVKIDHSMAVTKVGGGTYGTELLPTVRIDLTRHTNGAIPAILDELRFAMDIELHDVGSDQWSTKMLHMSVTKMSALMLSRIFIGRPISRRPEWLRSAIGYTIDLMRARHALNKYPYWMRLLIGKYVPEVKQMQSHLECGKKILMPIVENLVKERAAMKDPNSCEDEKKPLQHYMSEEEALEFDDAQGTFCSWLLKYTVIPKGASLEDIATSLALNQLALSWVSIHSVSYTVTRAMYDLATRPEYLAPLRQEIDEVLQQDGFTTDDKGRRIMGRTSYVKLRRLDSFLRESMRLCPNKLVNMARIVQSPVTLSTGHTLPSGTRIGVPVYHVMTSPSTRQTYADAAGQAPAGDFDGFRFYKLRREDGNENRFHYITTTSDYLAWGLGTHSCPGRFFSSTAIKVLFVEMLRFWDFRLVGDEERKGGPAVGHRLNDFTLTTDVTVPLEIKRREGAN</sequence>
<dbReference type="SUPFAM" id="SSF48264">
    <property type="entry name" value="Cytochrome P450"/>
    <property type="match status" value="1"/>
</dbReference>
<dbReference type="EMBL" id="RYZW01000084">
    <property type="protein sequence ID" value="TDZ49982.1"/>
    <property type="molecule type" value="Genomic_DNA"/>
</dbReference>
<keyword evidence="6 10" id="KW-0560">Oxidoreductase</keyword>
<dbReference type="GO" id="GO:0016020">
    <property type="term" value="C:membrane"/>
    <property type="evidence" value="ECO:0007669"/>
    <property type="project" value="UniProtKB-SubCell"/>
</dbReference>
<dbReference type="InterPro" id="IPR017972">
    <property type="entry name" value="Cyt_P450_CS"/>
</dbReference>
<evidence type="ECO:0000256" key="8">
    <source>
        <dbReference type="ARBA" id="ARBA00023033"/>
    </source>
</evidence>
<evidence type="ECO:0000256" key="10">
    <source>
        <dbReference type="RuleBase" id="RU000461"/>
    </source>
</evidence>
<gene>
    <name evidence="12" type="primary">BOA7-1</name>
    <name evidence="12" type="ORF">CTRI78_v007687</name>
</gene>
<protein>
    <submittedName>
        <fullName evidence="12">Cytochrome P450 monooxygenase BOA7</fullName>
    </submittedName>
</protein>
<comment type="cofactor">
    <cofactor evidence="1 9">
        <name>heme</name>
        <dbReference type="ChEBI" id="CHEBI:30413"/>
    </cofactor>
</comment>
<comment type="caution">
    <text evidence="12">The sequence shown here is derived from an EMBL/GenBank/DDBJ whole genome shotgun (WGS) entry which is preliminary data.</text>
</comment>
<dbReference type="InterPro" id="IPR036396">
    <property type="entry name" value="Cyt_P450_sf"/>
</dbReference>
<dbReference type="STRING" id="5466.A0A4R8R1G8"/>
<evidence type="ECO:0000256" key="2">
    <source>
        <dbReference type="ARBA" id="ARBA00004167"/>
    </source>
</evidence>
<evidence type="ECO:0000313" key="12">
    <source>
        <dbReference type="EMBL" id="TDZ49982.1"/>
    </source>
</evidence>
<keyword evidence="7 9" id="KW-0408">Iron</keyword>